<evidence type="ECO:0008006" key="4">
    <source>
        <dbReference type="Google" id="ProtNLM"/>
    </source>
</evidence>
<keyword evidence="1" id="KW-0732">Signal</keyword>
<dbReference type="Proteomes" id="UP000320496">
    <property type="component" value="Chromosome"/>
</dbReference>
<keyword evidence="3" id="KW-1185">Reference proteome</keyword>
<dbReference type="OrthoDB" id="265402at2"/>
<sequence precursor="true">MKHVLAIGAALVLAAGVANAEEECLEVGSPVGAFYVADVTGPSAGTKLCYRCKFKDRPVVSIFAREVNDQVAGLVKQVDGVVGQNQDQKMAAFVVLLTDEPESAEGQLKTVAEKHGIQNTPLTTFDGVAGPASYKLPKDADVTVMMWVDGQLKVNESLKFGELSDSKVSAVLGDTEKILN</sequence>
<evidence type="ECO:0000313" key="3">
    <source>
        <dbReference type="Proteomes" id="UP000320496"/>
    </source>
</evidence>
<evidence type="ECO:0000256" key="1">
    <source>
        <dbReference type="SAM" id="SignalP"/>
    </source>
</evidence>
<accession>A0A517Z168</accession>
<evidence type="ECO:0000313" key="2">
    <source>
        <dbReference type="EMBL" id="QDU36211.1"/>
    </source>
</evidence>
<proteinExistence type="predicted"/>
<protein>
    <recommendedName>
        <fullName evidence="4">AhpC/TSA family protein</fullName>
    </recommendedName>
</protein>
<dbReference type="KEGG" id="mri:Mal4_04950"/>
<reference evidence="2 3" key="1">
    <citation type="submission" date="2019-02" db="EMBL/GenBank/DDBJ databases">
        <title>Deep-cultivation of Planctomycetes and their phenomic and genomic characterization uncovers novel biology.</title>
        <authorList>
            <person name="Wiegand S."/>
            <person name="Jogler M."/>
            <person name="Boedeker C."/>
            <person name="Pinto D."/>
            <person name="Vollmers J."/>
            <person name="Rivas-Marin E."/>
            <person name="Kohn T."/>
            <person name="Peeters S.H."/>
            <person name="Heuer A."/>
            <person name="Rast P."/>
            <person name="Oberbeckmann S."/>
            <person name="Bunk B."/>
            <person name="Jeske O."/>
            <person name="Meyerdierks A."/>
            <person name="Storesund J.E."/>
            <person name="Kallscheuer N."/>
            <person name="Luecker S."/>
            <person name="Lage O.M."/>
            <person name="Pohl T."/>
            <person name="Merkel B.J."/>
            <person name="Hornburger P."/>
            <person name="Mueller R.-W."/>
            <person name="Bruemmer F."/>
            <person name="Labrenz M."/>
            <person name="Spormann A.M."/>
            <person name="Op den Camp H."/>
            <person name="Overmann J."/>
            <person name="Amann R."/>
            <person name="Jetten M.S.M."/>
            <person name="Mascher T."/>
            <person name="Medema M.H."/>
            <person name="Devos D.P."/>
            <person name="Kaster A.-K."/>
            <person name="Ovreas L."/>
            <person name="Rohde M."/>
            <person name="Galperin M.Y."/>
            <person name="Jogler C."/>
        </authorList>
    </citation>
    <scope>NUCLEOTIDE SEQUENCE [LARGE SCALE GENOMIC DNA]</scope>
    <source>
        <strain evidence="2 3">Mal4</strain>
    </source>
</reference>
<dbReference type="EMBL" id="CP036275">
    <property type="protein sequence ID" value="QDU36211.1"/>
    <property type="molecule type" value="Genomic_DNA"/>
</dbReference>
<dbReference type="RefSeq" id="WP_145366897.1">
    <property type="nucleotide sequence ID" value="NZ_CP036275.1"/>
</dbReference>
<name>A0A517Z168_9PLAN</name>
<feature type="chain" id="PRO_5021748731" description="AhpC/TSA family protein" evidence="1">
    <location>
        <begin position="21"/>
        <end position="180"/>
    </location>
</feature>
<dbReference type="AlphaFoldDB" id="A0A517Z168"/>
<gene>
    <name evidence="2" type="ORF">Mal4_04950</name>
</gene>
<organism evidence="2 3">
    <name type="scientific">Maioricimonas rarisocia</name>
    <dbReference type="NCBI Taxonomy" id="2528026"/>
    <lineage>
        <taxon>Bacteria</taxon>
        <taxon>Pseudomonadati</taxon>
        <taxon>Planctomycetota</taxon>
        <taxon>Planctomycetia</taxon>
        <taxon>Planctomycetales</taxon>
        <taxon>Planctomycetaceae</taxon>
        <taxon>Maioricimonas</taxon>
    </lineage>
</organism>
<feature type="signal peptide" evidence="1">
    <location>
        <begin position="1"/>
        <end position="20"/>
    </location>
</feature>